<evidence type="ECO:0000313" key="2">
    <source>
        <dbReference type="Proteomes" id="UP000054279"/>
    </source>
</evidence>
<dbReference type="HOGENOM" id="CLU_3088812_0_0_1"/>
<protein>
    <submittedName>
        <fullName evidence="1">Unplaced genomic scaffold SPHSTscaffold_33, whole genome shotgun sequence</fullName>
    </submittedName>
</protein>
<proteinExistence type="predicted"/>
<organism evidence="1 2">
    <name type="scientific">Sphaerobolus stellatus (strain SS14)</name>
    <dbReference type="NCBI Taxonomy" id="990650"/>
    <lineage>
        <taxon>Eukaryota</taxon>
        <taxon>Fungi</taxon>
        <taxon>Dikarya</taxon>
        <taxon>Basidiomycota</taxon>
        <taxon>Agaricomycotina</taxon>
        <taxon>Agaricomycetes</taxon>
        <taxon>Phallomycetidae</taxon>
        <taxon>Geastrales</taxon>
        <taxon>Sphaerobolaceae</taxon>
        <taxon>Sphaerobolus</taxon>
    </lineage>
</organism>
<dbReference type="Proteomes" id="UP000054279">
    <property type="component" value="Unassembled WGS sequence"/>
</dbReference>
<dbReference type="EMBL" id="KN837108">
    <property type="protein sequence ID" value="KIJ46131.1"/>
    <property type="molecule type" value="Genomic_DNA"/>
</dbReference>
<reference evidence="1 2" key="1">
    <citation type="submission" date="2014-06" db="EMBL/GenBank/DDBJ databases">
        <title>Evolutionary Origins and Diversification of the Mycorrhizal Mutualists.</title>
        <authorList>
            <consortium name="DOE Joint Genome Institute"/>
            <consortium name="Mycorrhizal Genomics Consortium"/>
            <person name="Kohler A."/>
            <person name="Kuo A."/>
            <person name="Nagy L.G."/>
            <person name="Floudas D."/>
            <person name="Copeland A."/>
            <person name="Barry K.W."/>
            <person name="Cichocki N."/>
            <person name="Veneault-Fourrey C."/>
            <person name="LaButti K."/>
            <person name="Lindquist E.A."/>
            <person name="Lipzen A."/>
            <person name="Lundell T."/>
            <person name="Morin E."/>
            <person name="Murat C."/>
            <person name="Riley R."/>
            <person name="Ohm R."/>
            <person name="Sun H."/>
            <person name="Tunlid A."/>
            <person name="Henrissat B."/>
            <person name="Grigoriev I.V."/>
            <person name="Hibbett D.S."/>
            <person name="Martin F."/>
        </authorList>
    </citation>
    <scope>NUCLEOTIDE SEQUENCE [LARGE SCALE GENOMIC DNA]</scope>
    <source>
        <strain evidence="1 2">SS14</strain>
    </source>
</reference>
<keyword evidence="2" id="KW-1185">Reference proteome</keyword>
<sequence length="52" mass="5732">MLIKGIYIRLYVHAHSDDPHNIAQHIPDQHTTNNSGEVIALLLVAQSSDPST</sequence>
<gene>
    <name evidence="1" type="ORF">M422DRAFT_250163</name>
</gene>
<accession>A0A0C9W477</accession>
<evidence type="ECO:0000313" key="1">
    <source>
        <dbReference type="EMBL" id="KIJ46131.1"/>
    </source>
</evidence>
<dbReference type="AlphaFoldDB" id="A0A0C9W477"/>
<name>A0A0C9W477_SPHS4</name>